<evidence type="ECO:0000256" key="1">
    <source>
        <dbReference type="SAM" id="Phobius"/>
    </source>
</evidence>
<keyword evidence="3" id="KW-1185">Reference proteome</keyword>
<comment type="caution">
    <text evidence="2">The sequence shown here is derived from an EMBL/GenBank/DDBJ whole genome shotgun (WGS) entry which is preliminary data.</text>
</comment>
<name>A0ABU7RLV7_9ACTN</name>
<dbReference type="RefSeq" id="WP_331212600.1">
    <property type="nucleotide sequence ID" value="NZ_JAZGQK010000002.1"/>
</dbReference>
<evidence type="ECO:0000313" key="2">
    <source>
        <dbReference type="EMBL" id="MEE6257490.1"/>
    </source>
</evidence>
<proteinExistence type="predicted"/>
<reference evidence="2 3" key="1">
    <citation type="submission" date="2024-01" db="EMBL/GenBank/DDBJ databases">
        <title>Genome insights into Plantactinospora sonchi sp. nov.</title>
        <authorList>
            <person name="Wang L."/>
        </authorList>
    </citation>
    <scope>NUCLEOTIDE SEQUENCE [LARGE SCALE GENOMIC DNA]</scope>
    <source>
        <strain evidence="2 3">NEAU-QY2</strain>
    </source>
</reference>
<feature type="transmembrane region" description="Helical" evidence="1">
    <location>
        <begin position="12"/>
        <end position="30"/>
    </location>
</feature>
<evidence type="ECO:0000313" key="3">
    <source>
        <dbReference type="Proteomes" id="UP001332243"/>
    </source>
</evidence>
<accession>A0ABU7RLV7</accession>
<keyword evidence="1" id="KW-0472">Membrane</keyword>
<organism evidence="2 3">
    <name type="scientific">Plantactinospora sonchi</name>
    <dbReference type="NCBI Taxonomy" id="1544735"/>
    <lineage>
        <taxon>Bacteria</taxon>
        <taxon>Bacillati</taxon>
        <taxon>Actinomycetota</taxon>
        <taxon>Actinomycetes</taxon>
        <taxon>Micromonosporales</taxon>
        <taxon>Micromonosporaceae</taxon>
        <taxon>Plantactinospora</taxon>
    </lineage>
</organism>
<keyword evidence="1" id="KW-0812">Transmembrane</keyword>
<gene>
    <name evidence="2" type="ORF">V1633_03175</name>
</gene>
<sequence>MDGDVVRSNLRSFVGLTAVALALVAVVRFGSYESPPPPEPWRPTAGFVAAETVALGGDRTLRLWTAPSAWSVESLVDGRHAGAVSAWGDVDRYTVDEVLGGFLGDVPVTDAHAVSVRTHDGATVRARLYDRRFLVPGHVAGPTEPALLVTPLDAAGRPLSAETSVPIAGRT</sequence>
<keyword evidence="1" id="KW-1133">Transmembrane helix</keyword>
<evidence type="ECO:0008006" key="4">
    <source>
        <dbReference type="Google" id="ProtNLM"/>
    </source>
</evidence>
<dbReference type="Proteomes" id="UP001332243">
    <property type="component" value="Unassembled WGS sequence"/>
</dbReference>
<dbReference type="EMBL" id="JAZGQK010000002">
    <property type="protein sequence ID" value="MEE6257490.1"/>
    <property type="molecule type" value="Genomic_DNA"/>
</dbReference>
<protein>
    <recommendedName>
        <fullName evidence="4">DUF4340 domain-containing protein</fullName>
    </recommendedName>
</protein>